<protein>
    <submittedName>
        <fullName evidence="1">Uncharacterized protein</fullName>
    </submittedName>
</protein>
<dbReference type="Proteomes" id="UP000005268">
    <property type="component" value="Chromosome"/>
</dbReference>
<evidence type="ECO:0000313" key="1">
    <source>
        <dbReference type="EMBL" id="AFK67027.1"/>
    </source>
</evidence>
<dbReference type="HOGENOM" id="CLU_3102799_0_0_6"/>
<gene>
    <name evidence="1" type="ORF">YSA_00472</name>
</gene>
<reference evidence="1 2" key="1">
    <citation type="journal article" date="2012" name="J. Bacteriol.">
        <title>Complete Genome Sequence of the Naphthalene-Degrading Pseudomonas putida Strain ND6.</title>
        <authorList>
            <person name="Li S."/>
            <person name="Zhao H."/>
            <person name="Li Y."/>
            <person name="Niu S."/>
            <person name="Cai B."/>
        </authorList>
    </citation>
    <scope>NUCLEOTIDE SEQUENCE [LARGE SCALE GENOMIC DNA]</scope>
    <source>
        <strain evidence="1 2">ND6</strain>
    </source>
</reference>
<organism evidence="1 2">
    <name type="scientific">Pseudomonas putida ND6</name>
    <dbReference type="NCBI Taxonomy" id="231023"/>
    <lineage>
        <taxon>Bacteria</taxon>
        <taxon>Pseudomonadati</taxon>
        <taxon>Pseudomonadota</taxon>
        <taxon>Gammaproteobacteria</taxon>
        <taxon>Pseudomonadales</taxon>
        <taxon>Pseudomonadaceae</taxon>
        <taxon>Pseudomonas</taxon>
    </lineage>
</organism>
<dbReference type="AlphaFoldDB" id="I3UNF6"/>
<evidence type="ECO:0000313" key="2">
    <source>
        <dbReference type="Proteomes" id="UP000005268"/>
    </source>
</evidence>
<accession>I3UNF6</accession>
<dbReference type="KEGG" id="ppi:YSA_00472"/>
<dbReference type="EMBL" id="CP003588">
    <property type="protein sequence ID" value="AFK67027.1"/>
    <property type="molecule type" value="Genomic_DNA"/>
</dbReference>
<proteinExistence type="predicted"/>
<sequence length="51" mass="5805">MTTSVTSWAYVCNTINRFYLSYSNCFHGFQPDAGTTNAARAMALTRRHLTR</sequence>
<name>I3UNF6_PSEPU</name>